<comment type="caution">
    <text evidence="5">The sequence shown here is derived from an EMBL/GenBank/DDBJ whole genome shotgun (WGS) entry which is preliminary data.</text>
</comment>
<protein>
    <recommendedName>
        <fullName evidence="3">Putative Fis-like DNA-binding protein</fullName>
    </recommendedName>
</protein>
<evidence type="ECO:0000256" key="2">
    <source>
        <dbReference type="ARBA" id="ARBA00023125"/>
    </source>
</evidence>
<dbReference type="InterPro" id="IPR009057">
    <property type="entry name" value="Homeodomain-like_sf"/>
</dbReference>
<dbReference type="GO" id="GO:0006355">
    <property type="term" value="P:regulation of DNA-templated transcription"/>
    <property type="evidence" value="ECO:0007669"/>
    <property type="project" value="InterPro"/>
</dbReference>
<dbReference type="AlphaFoldDB" id="A0A1J8PJD6"/>
<dbReference type="NCBIfam" id="NF001659">
    <property type="entry name" value="PRK00430.1"/>
    <property type="match status" value="1"/>
</dbReference>
<sequence length="97" mass="10713">MYMQNALDQLPVLPMVASAGAPQQPLKTYVEQALENYFSQLDGNSPSNLYGLVLAEVESPMLEVVLRQTRGNQTKAAKMLGISRGTLRKKLKQCDLC</sequence>
<dbReference type="EMBL" id="LUKY01000032">
    <property type="protein sequence ID" value="OIZ95229.1"/>
    <property type="molecule type" value="Genomic_DNA"/>
</dbReference>
<dbReference type="PANTHER" id="PTHR47918">
    <property type="entry name" value="DNA-BINDING PROTEIN FIS"/>
    <property type="match status" value="1"/>
</dbReference>
<dbReference type="InterPro" id="IPR005412">
    <property type="entry name" value="Fis_DNA-bd"/>
</dbReference>
<dbReference type="Pfam" id="PF02954">
    <property type="entry name" value="HTH_8"/>
    <property type="match status" value="1"/>
</dbReference>
<comment type="similarity">
    <text evidence="1">Belongs to the transcriptional regulatory Fis family.</text>
</comment>
<dbReference type="InterPro" id="IPR002197">
    <property type="entry name" value="HTH_Fis"/>
</dbReference>
<evidence type="ECO:0000313" key="6">
    <source>
        <dbReference type="Proteomes" id="UP000183924"/>
    </source>
</evidence>
<dbReference type="STRING" id="1225476.A1D18_03815"/>
<keyword evidence="6" id="KW-1185">Reference proteome</keyword>
<dbReference type="PANTHER" id="PTHR47918:SF1">
    <property type="entry name" value="DNA-BINDING PROTEIN FIS"/>
    <property type="match status" value="1"/>
</dbReference>
<feature type="domain" description="DNA binding HTH" evidence="4">
    <location>
        <begin position="54"/>
        <end position="93"/>
    </location>
</feature>
<dbReference type="InterPro" id="IPR050207">
    <property type="entry name" value="Trans_regulatory_Fis"/>
</dbReference>
<evidence type="ECO:0000313" key="5">
    <source>
        <dbReference type="EMBL" id="OIZ95229.1"/>
    </source>
</evidence>
<dbReference type="PRINTS" id="PR01590">
    <property type="entry name" value="HTHFIS"/>
</dbReference>
<accession>A0A1J8PJD6</accession>
<proteinExistence type="inferred from homology"/>
<name>A0A1J8PJD6_9COXI</name>
<dbReference type="PRINTS" id="PR01591">
    <property type="entry name" value="DNABINDNGFIS"/>
</dbReference>
<evidence type="ECO:0000256" key="3">
    <source>
        <dbReference type="ARBA" id="ARBA00029540"/>
    </source>
</evidence>
<keyword evidence="2" id="KW-0238">DNA-binding</keyword>
<dbReference type="SUPFAM" id="SSF46689">
    <property type="entry name" value="Homeodomain-like"/>
    <property type="match status" value="1"/>
</dbReference>
<dbReference type="Proteomes" id="UP000183924">
    <property type="component" value="Unassembled WGS sequence"/>
</dbReference>
<dbReference type="Gene3D" id="1.10.10.60">
    <property type="entry name" value="Homeodomain-like"/>
    <property type="match status" value="1"/>
</dbReference>
<evidence type="ECO:0000256" key="1">
    <source>
        <dbReference type="ARBA" id="ARBA00008559"/>
    </source>
</evidence>
<dbReference type="GO" id="GO:0043565">
    <property type="term" value="F:sequence-specific DNA binding"/>
    <property type="evidence" value="ECO:0007669"/>
    <property type="project" value="InterPro"/>
</dbReference>
<reference evidence="5 6" key="1">
    <citation type="submission" date="2016-03" db="EMBL/GenBank/DDBJ databases">
        <title>Comparative genomics of Rickettsiella.</title>
        <authorList>
            <person name="Chandler C."/>
            <person name="Wang Y."/>
        </authorList>
    </citation>
    <scope>NUCLEOTIDE SEQUENCE [LARGE SCALE GENOMIC DNA]</scope>
    <source>
        <strain evidence="5 6">RCFS May 2013</strain>
    </source>
</reference>
<evidence type="ECO:0000259" key="4">
    <source>
        <dbReference type="Pfam" id="PF02954"/>
    </source>
</evidence>
<gene>
    <name evidence="5" type="ORF">A1D18_03815</name>
</gene>
<organism evidence="5 6">
    <name type="scientific">Candidatus Rickettsiella isopodorum</name>
    <dbReference type="NCBI Taxonomy" id="1225476"/>
    <lineage>
        <taxon>Bacteria</taxon>
        <taxon>Pseudomonadati</taxon>
        <taxon>Pseudomonadota</taxon>
        <taxon>Gammaproteobacteria</taxon>
        <taxon>Legionellales</taxon>
        <taxon>Coxiellaceae</taxon>
        <taxon>Rickettsiella</taxon>
    </lineage>
</organism>